<keyword evidence="2" id="KW-1185">Reference proteome</keyword>
<gene>
    <name evidence="1" type="ORF">CYMTET_13739</name>
</gene>
<dbReference type="EMBL" id="LGRX02005520">
    <property type="protein sequence ID" value="KAK3278316.1"/>
    <property type="molecule type" value="Genomic_DNA"/>
</dbReference>
<reference evidence="1 2" key="1">
    <citation type="journal article" date="2015" name="Genome Biol. Evol.">
        <title>Comparative Genomics of a Bacterivorous Green Alga Reveals Evolutionary Causalities and Consequences of Phago-Mixotrophic Mode of Nutrition.</title>
        <authorList>
            <person name="Burns J.A."/>
            <person name="Paasch A."/>
            <person name="Narechania A."/>
            <person name="Kim E."/>
        </authorList>
    </citation>
    <scope>NUCLEOTIDE SEQUENCE [LARGE SCALE GENOMIC DNA]</scope>
    <source>
        <strain evidence="1 2">PLY_AMNH</strain>
    </source>
</reference>
<dbReference type="PANTHER" id="PTHR36348">
    <property type="entry name" value="EXPRESSED PROTEIN"/>
    <property type="match status" value="1"/>
</dbReference>
<dbReference type="Proteomes" id="UP001190700">
    <property type="component" value="Unassembled WGS sequence"/>
</dbReference>
<dbReference type="PANTHER" id="PTHR36348:SF1">
    <property type="entry name" value="EXPRESSED PROTEIN"/>
    <property type="match status" value="1"/>
</dbReference>
<accession>A0AAE0GIY2</accession>
<protein>
    <submittedName>
        <fullName evidence="1">Uncharacterized protein</fullName>
    </submittedName>
</protein>
<name>A0AAE0GIY2_9CHLO</name>
<dbReference type="AlphaFoldDB" id="A0AAE0GIY2"/>
<organism evidence="1 2">
    <name type="scientific">Cymbomonas tetramitiformis</name>
    <dbReference type="NCBI Taxonomy" id="36881"/>
    <lineage>
        <taxon>Eukaryota</taxon>
        <taxon>Viridiplantae</taxon>
        <taxon>Chlorophyta</taxon>
        <taxon>Pyramimonadophyceae</taxon>
        <taxon>Pyramimonadales</taxon>
        <taxon>Pyramimonadaceae</taxon>
        <taxon>Cymbomonas</taxon>
    </lineage>
</organism>
<comment type="caution">
    <text evidence="1">The sequence shown here is derived from an EMBL/GenBank/DDBJ whole genome shotgun (WGS) entry which is preliminary data.</text>
</comment>
<evidence type="ECO:0000313" key="1">
    <source>
        <dbReference type="EMBL" id="KAK3278316.1"/>
    </source>
</evidence>
<evidence type="ECO:0000313" key="2">
    <source>
        <dbReference type="Proteomes" id="UP001190700"/>
    </source>
</evidence>
<proteinExistence type="predicted"/>
<sequence length="332" mass="36541">MVFRSTLNSHLCAPHYIQGVVRFQRSHRVQSVQQNSAAFVRQPRLVTSKVRRSPNLAHTAQRNKRTAVKTCASKDAEPDQLAEMAILDQLIDVMIETPEAQLPEVVAKNVMTCDQKFFMRLAARCDGATDDERDQIAQLSGLVMRILDQMVKQTENKMGQSAEVLQAILLAAADETTGEFSVPLTQEKTDAMKKVMELRGDLVDESVIANAYAWIRKSSEDSLDGMVTILQTVLQLYAARTLSSSKFASADADGAVGEVNALLGADVDKWDTVLADVVTNGCGEKAFMEELQKRMENVVLGMANGSYSQRVLAEYLKEVETRAADAFKSAST</sequence>